<dbReference type="NCBIfam" id="NF004226">
    <property type="entry name" value="PRK05673.1"/>
    <property type="match status" value="1"/>
</dbReference>
<dbReference type="Pfam" id="PF07733">
    <property type="entry name" value="DNA_pol3_alpha"/>
    <property type="match status" value="1"/>
</dbReference>
<dbReference type="PANTHER" id="PTHR32294:SF0">
    <property type="entry name" value="DNA POLYMERASE III SUBUNIT ALPHA"/>
    <property type="match status" value="1"/>
</dbReference>
<dbReference type="Pfam" id="PF17657">
    <property type="entry name" value="DNA_pol3_finger"/>
    <property type="match status" value="1"/>
</dbReference>
<dbReference type="Gene3D" id="1.10.150.870">
    <property type="match status" value="1"/>
</dbReference>
<dbReference type="GO" id="GO:0006260">
    <property type="term" value="P:DNA replication"/>
    <property type="evidence" value="ECO:0007669"/>
    <property type="project" value="UniProtKB-KW"/>
</dbReference>
<evidence type="ECO:0000256" key="5">
    <source>
        <dbReference type="ARBA" id="ARBA00022695"/>
    </source>
</evidence>
<dbReference type="CDD" id="cd12113">
    <property type="entry name" value="PHP_PolIIIA_DnaE3"/>
    <property type="match status" value="1"/>
</dbReference>
<evidence type="ECO:0000259" key="9">
    <source>
        <dbReference type="SMART" id="SM00481"/>
    </source>
</evidence>
<dbReference type="AlphaFoldDB" id="A0A0H4T3X5"/>
<dbReference type="InterPro" id="IPR003141">
    <property type="entry name" value="Pol/His_phosphatase_N"/>
</dbReference>
<organism evidence="10">
    <name type="scientific">uncultured Parcubacteria bacterium Rifle_16ft_4_minimus_37647</name>
    <dbReference type="NCBI Taxonomy" id="1665140"/>
    <lineage>
        <taxon>Bacteria</taxon>
        <taxon>Candidatus Parcubacteria</taxon>
        <taxon>environmental samples</taxon>
    </lineage>
</organism>
<dbReference type="GO" id="GO:0008408">
    <property type="term" value="F:3'-5' exonuclease activity"/>
    <property type="evidence" value="ECO:0007669"/>
    <property type="project" value="InterPro"/>
</dbReference>
<dbReference type="SMART" id="SM00481">
    <property type="entry name" value="POLIIIAc"/>
    <property type="match status" value="1"/>
</dbReference>
<dbReference type="PANTHER" id="PTHR32294">
    <property type="entry name" value="DNA POLYMERASE III SUBUNIT ALPHA"/>
    <property type="match status" value="1"/>
</dbReference>
<proteinExistence type="predicted"/>
<dbReference type="InterPro" id="IPR029460">
    <property type="entry name" value="DNAPol_HHH"/>
</dbReference>
<dbReference type="InterPro" id="IPR004365">
    <property type="entry name" value="NA-bd_OB_tRNA"/>
</dbReference>
<evidence type="ECO:0000256" key="3">
    <source>
        <dbReference type="ARBA" id="ARBA00019114"/>
    </source>
</evidence>
<dbReference type="SUPFAM" id="SSF89550">
    <property type="entry name" value="PHP domain-like"/>
    <property type="match status" value="1"/>
</dbReference>
<dbReference type="InterPro" id="IPR016195">
    <property type="entry name" value="Pol/histidinol_Pase-like"/>
</dbReference>
<keyword evidence="5 10" id="KW-0548">Nucleotidyltransferase</keyword>
<evidence type="ECO:0000256" key="2">
    <source>
        <dbReference type="ARBA" id="ARBA00012417"/>
    </source>
</evidence>
<dbReference type="EC" id="2.7.7.7" evidence="2"/>
<dbReference type="GO" id="GO:0003887">
    <property type="term" value="F:DNA-directed DNA polymerase activity"/>
    <property type="evidence" value="ECO:0007669"/>
    <property type="project" value="UniProtKB-KW"/>
</dbReference>
<reference evidence="10" key="1">
    <citation type="journal article" date="2015" name="ISME J.">
        <title>Aquifer environment selects for microbial species cohorts in sediment and groundwater.</title>
        <authorList>
            <person name="Hug L.A."/>
            <person name="Thomas B.C."/>
            <person name="Brown C.T."/>
            <person name="Frischkorn K.R."/>
            <person name="Williams K.H."/>
            <person name="Tringe S.G."/>
            <person name="Banfield J.F."/>
        </authorList>
    </citation>
    <scope>NUCLEOTIDE SEQUENCE</scope>
</reference>
<dbReference type="Pfam" id="PF01336">
    <property type="entry name" value="tRNA_anti-codon"/>
    <property type="match status" value="1"/>
</dbReference>
<dbReference type="Pfam" id="PF14579">
    <property type="entry name" value="HHH_6"/>
    <property type="match status" value="1"/>
</dbReference>
<protein>
    <recommendedName>
        <fullName evidence="3">DNA polymerase III subunit alpha</fullName>
        <ecNumber evidence="2">2.7.7.7</ecNumber>
    </recommendedName>
</protein>
<name>A0A0H4T3X5_9BACT</name>
<evidence type="ECO:0000313" key="10">
    <source>
        <dbReference type="EMBL" id="AKQ02391.1"/>
    </source>
</evidence>
<sequence>MSKFVHLHTHTHYSLLDGLSKIGPLVDRAKELGMDAVAITDHGNLYGSVEFYKKAKKEGIKPIIGVETYVAKGSRHSKNPKTDSVRYHLTLLVKNETGYGNLVELITKSHLEGFYYKPRIDKELLESHSEGLVCLSGCFSSEIGRLLRAGKMNEAEDVARYYHSIFGDDYYLEIQPHDKETLWPGLVELSKKTGIPLVATQDSHYLTVDDAPIHDVLLAIQTNNQVYDEDRLTFKEHNSSFRSQEEMIEIFKDLPEAIESTVKIADKCNFEFELGKVHLPEYQLPNGENSDDHLEALVEEGAKKRYGKITKEVRGRIDHELNVIKKTGFADYFLIVQDFVNWAKNHGIVVGPGRGSAAGSIVSYSLNITDVDPLKYDLLFERFLNPERNEPPDIDIDFADNRRDEVLGYIRDRFGEDHVAQIITFGTMAPRAAVRDAGRAMGLPYALCDRIAKLIPFIPNQGKETLDKYVEKTPELKQLYMSDPQIKELIDVATRLDGVARHASVHAAGVVVSKEPLTKYLALQRAPQDENITITQLDMHGVEDLGLLKIDLLGLRNLTIIEEARRLIKELHGEDIDVSHLPPDDKKTFALLQSGETTGIFQFESSGMRRYMKDIVPTELEDLVALVALYRPGPMELIPSYIKRKHGKEEVTFIHPGLEPIFKDTYGIGVYQEQMMRIATDLAGYTMPEADTLRKAIGKKIRKLLNEQQEKIVGGLTKNGIDKKTAEKIWELFPPFARYGFNRAHAVSYALIGYQTAYLKAHYPVEFLTALLNNAGADVERVAFFIAEANRTGIEVLPPDVNKSSSRFVPDEKNIRFGLSAIKNVGEKISDSIVEERLRNGPYESLTAFAKRAKQYGLNKKVLESLTKSGALDSLRVERMTVLQNIDFILKVAGNGSSPQTSLFGGENSFEIKLKDAPKPATKTEKLGWEKELMGLYVTDHPIKGYLEKHGGKDIKPISETYKERDNRSVNVCGVISSIQRIQTKTGAPMLFVKLEDLNDNIEILVFAETLSKYANVWVENTAVLVNGKVSKRNGETKLICQKIQAIEI</sequence>
<dbReference type="GO" id="GO:0003676">
    <property type="term" value="F:nucleic acid binding"/>
    <property type="evidence" value="ECO:0007669"/>
    <property type="project" value="InterPro"/>
</dbReference>
<evidence type="ECO:0000256" key="7">
    <source>
        <dbReference type="ARBA" id="ARBA00022932"/>
    </source>
</evidence>
<keyword evidence="4 10" id="KW-0808">Transferase</keyword>
<dbReference type="InterPro" id="IPR040982">
    <property type="entry name" value="DNA_pol3_finger"/>
</dbReference>
<dbReference type="NCBIfam" id="NF005298">
    <property type="entry name" value="PRK06826.1"/>
    <property type="match status" value="1"/>
</dbReference>
<comment type="subcellular location">
    <subcellularLocation>
        <location evidence="1">Cytoplasm</location>
    </subcellularLocation>
</comment>
<dbReference type="InterPro" id="IPR004805">
    <property type="entry name" value="DnaE2/DnaE/PolC"/>
</dbReference>
<dbReference type="GO" id="GO:0005737">
    <property type="term" value="C:cytoplasm"/>
    <property type="evidence" value="ECO:0007669"/>
    <property type="project" value="UniProtKB-SubCell"/>
</dbReference>
<dbReference type="Gene3D" id="3.20.20.140">
    <property type="entry name" value="Metal-dependent hydrolases"/>
    <property type="match status" value="1"/>
</dbReference>
<evidence type="ECO:0000256" key="4">
    <source>
        <dbReference type="ARBA" id="ARBA00022679"/>
    </source>
</evidence>
<dbReference type="Gene3D" id="1.10.10.1600">
    <property type="entry name" value="Bacterial DNA polymerase III alpha subunit, thumb domain"/>
    <property type="match status" value="1"/>
</dbReference>
<dbReference type="NCBIfam" id="TIGR00594">
    <property type="entry name" value="polc"/>
    <property type="match status" value="1"/>
</dbReference>
<dbReference type="Pfam" id="PF02811">
    <property type="entry name" value="PHP"/>
    <property type="match status" value="1"/>
</dbReference>
<evidence type="ECO:0000256" key="6">
    <source>
        <dbReference type="ARBA" id="ARBA00022705"/>
    </source>
</evidence>
<dbReference type="InterPro" id="IPR004013">
    <property type="entry name" value="PHP_dom"/>
</dbReference>
<evidence type="ECO:0000256" key="8">
    <source>
        <dbReference type="ARBA" id="ARBA00049244"/>
    </source>
</evidence>
<feature type="domain" description="Polymerase/histidinol phosphatase N-terminal" evidence="9">
    <location>
        <begin position="5"/>
        <end position="72"/>
    </location>
</feature>
<evidence type="ECO:0000256" key="1">
    <source>
        <dbReference type="ARBA" id="ARBA00004496"/>
    </source>
</evidence>
<dbReference type="InterPro" id="IPR011708">
    <property type="entry name" value="DNA_pol3_alpha_NTPase_dom"/>
</dbReference>
<keyword evidence="6" id="KW-0235">DNA replication</keyword>
<dbReference type="Gene3D" id="2.40.50.140">
    <property type="entry name" value="Nucleic acid-binding proteins"/>
    <property type="match status" value="1"/>
</dbReference>
<dbReference type="InterPro" id="IPR041931">
    <property type="entry name" value="DNA_pol3_alpha_thumb_dom"/>
</dbReference>
<dbReference type="InterPro" id="IPR012340">
    <property type="entry name" value="NA-bd_OB-fold"/>
</dbReference>
<dbReference type="EMBL" id="KT007000">
    <property type="protein sequence ID" value="AKQ02391.1"/>
    <property type="molecule type" value="Genomic_DNA"/>
</dbReference>
<comment type="catalytic activity">
    <reaction evidence="8">
        <text>DNA(n) + a 2'-deoxyribonucleoside 5'-triphosphate = DNA(n+1) + diphosphate</text>
        <dbReference type="Rhea" id="RHEA:22508"/>
        <dbReference type="Rhea" id="RHEA-COMP:17339"/>
        <dbReference type="Rhea" id="RHEA-COMP:17340"/>
        <dbReference type="ChEBI" id="CHEBI:33019"/>
        <dbReference type="ChEBI" id="CHEBI:61560"/>
        <dbReference type="ChEBI" id="CHEBI:173112"/>
        <dbReference type="EC" id="2.7.7.7"/>
    </reaction>
</comment>
<accession>A0A0H4T3X5</accession>
<dbReference type="CDD" id="cd04485">
    <property type="entry name" value="DnaE_OBF"/>
    <property type="match status" value="1"/>
</dbReference>
<keyword evidence="7" id="KW-0239">DNA-directed DNA polymerase</keyword>